<proteinExistence type="predicted"/>
<dbReference type="InterPro" id="IPR007111">
    <property type="entry name" value="NACHT_NTPase"/>
</dbReference>
<sequence>MPNFKRLISLAPGKSISSPTTTVASNKGTSSGPSPNLDSSESKIPEYLTALKEGLEVAITAMEPFVEGTVFQIPLAVVSSVIDLASIVSKNSSDIQTLIQKLTGHINSANRSLSRRTELEGKHRVEMLHKHLKQELEKLEALAKRSRIKRIIKRKLDINEIKDTIVRIDDYFVMFQQETLLAIEEKIHQIQIDDNNQKIDDTLRNLCQASVLDASYDSGDSYTHPPCHPDTRSDYLSFLKSWSSEDTRLLWMHGPAGTGKSAIAQSFCQQLAQNKHLGGSFFFRRGHAARADARKLFPTLAYHLACASPKLKVLICAAFRDDILSKTLEAQIERLIIEPCYDAQLTEPLVIVIDGLDECVNSQSAHAKILQCIAKIPAPLKILVASRPEPHIVKTFGQEFKLQGASSLEIKASLDDVRLYLVDEFQRIQKNHDLGSSLPTIWPSTTILDHLVSKSGGHFIYASTVIRFVEDADSSPQKRLDRILTAEKPHPNSISPYIALDQLYLGILAGVGSDLQPLLLQILSAIAAGSQLCGGFGLSVDILAQLLEQTWEDIMFVLQRLKSVLIVPAFLTDSIGVHHATFIDFLNDASRAHEFYFNHFLRNSLALSVGKIYLLGSVPQMYLSIRSPIKLDFITTTDPFPDLLQQLDSVNLDVIASNIYDSSFRQLKSISGWLEEFSPQHVSTQKWANYVFMYEFDSFCTPTTPPKAIENLTLTPCSPLLQRLFQAYTVFRPRAYGLSSLLFLRWILGLTWEDMIPAICALRENGLNHDYNHARAKIEMYLTAASHPVYIQELYPNDMLQEIAKRCMKMAAAKNTPFLGRLSDRPFRKIRFDFMEALQGEQNEVKSVWSYILRVCVGSPEMEDCVRALVMQKPDVLSSLHQFHKHNIRAWLETFPNPPVDLIKKLPLLEGEAYMNLEADYKQWREKTGF</sequence>
<keyword evidence="1" id="KW-0677">Repeat</keyword>
<feature type="region of interest" description="Disordered" evidence="3">
    <location>
        <begin position="13"/>
        <end position="41"/>
    </location>
</feature>
<evidence type="ECO:0000256" key="2">
    <source>
        <dbReference type="SAM" id="Coils"/>
    </source>
</evidence>
<protein>
    <recommendedName>
        <fullName evidence="4">NACHT domain-containing protein</fullName>
    </recommendedName>
</protein>
<reference evidence="5 6" key="1">
    <citation type="journal article" date="2024" name="J Genomics">
        <title>Draft genome sequencing and assembly of Favolaschia claudopus CIRM-BRFM 2984 isolated from oak limbs.</title>
        <authorList>
            <person name="Navarro D."/>
            <person name="Drula E."/>
            <person name="Chaduli D."/>
            <person name="Cazenave R."/>
            <person name="Ahrendt S."/>
            <person name="Wang J."/>
            <person name="Lipzen A."/>
            <person name="Daum C."/>
            <person name="Barry K."/>
            <person name="Grigoriev I.V."/>
            <person name="Favel A."/>
            <person name="Rosso M.N."/>
            <person name="Martin F."/>
        </authorList>
    </citation>
    <scope>NUCLEOTIDE SEQUENCE [LARGE SCALE GENOMIC DNA]</scope>
    <source>
        <strain evidence="5 6">CIRM-BRFM 2984</strain>
    </source>
</reference>
<dbReference type="AlphaFoldDB" id="A0AAW0AJF6"/>
<evidence type="ECO:0000256" key="1">
    <source>
        <dbReference type="ARBA" id="ARBA00022737"/>
    </source>
</evidence>
<comment type="caution">
    <text evidence="5">The sequence shown here is derived from an EMBL/GenBank/DDBJ whole genome shotgun (WGS) entry which is preliminary data.</text>
</comment>
<dbReference type="Pfam" id="PF24883">
    <property type="entry name" value="NPHP3_N"/>
    <property type="match status" value="1"/>
</dbReference>
<dbReference type="PROSITE" id="PS50837">
    <property type="entry name" value="NACHT"/>
    <property type="match status" value="1"/>
</dbReference>
<dbReference type="InterPro" id="IPR027417">
    <property type="entry name" value="P-loop_NTPase"/>
</dbReference>
<keyword evidence="6" id="KW-1185">Reference proteome</keyword>
<dbReference type="Gene3D" id="3.40.50.300">
    <property type="entry name" value="P-loop containing nucleotide triphosphate hydrolases"/>
    <property type="match status" value="1"/>
</dbReference>
<feature type="compositionally biased region" description="Polar residues" evidence="3">
    <location>
        <begin position="15"/>
        <end position="39"/>
    </location>
</feature>
<evidence type="ECO:0000256" key="3">
    <source>
        <dbReference type="SAM" id="MobiDB-lite"/>
    </source>
</evidence>
<dbReference type="Proteomes" id="UP001362999">
    <property type="component" value="Unassembled WGS sequence"/>
</dbReference>
<feature type="domain" description="NACHT" evidence="4">
    <location>
        <begin position="248"/>
        <end position="388"/>
    </location>
</feature>
<evidence type="ECO:0000259" key="4">
    <source>
        <dbReference type="PROSITE" id="PS50837"/>
    </source>
</evidence>
<feature type="coiled-coil region" evidence="2">
    <location>
        <begin position="122"/>
        <end position="149"/>
    </location>
</feature>
<dbReference type="CDD" id="cd21037">
    <property type="entry name" value="MLKL_NTD"/>
    <property type="match status" value="1"/>
</dbReference>
<accession>A0AAW0AJF6</accession>
<dbReference type="InterPro" id="IPR056884">
    <property type="entry name" value="NPHP3-like_N"/>
</dbReference>
<dbReference type="PANTHER" id="PTHR10039:SF16">
    <property type="entry name" value="GPI INOSITOL-DEACYLASE"/>
    <property type="match status" value="1"/>
</dbReference>
<dbReference type="EMBL" id="JAWWNJ010000063">
    <property type="protein sequence ID" value="KAK7012827.1"/>
    <property type="molecule type" value="Genomic_DNA"/>
</dbReference>
<keyword evidence="2" id="KW-0175">Coiled coil</keyword>
<organism evidence="5 6">
    <name type="scientific">Favolaschia claudopus</name>
    <dbReference type="NCBI Taxonomy" id="2862362"/>
    <lineage>
        <taxon>Eukaryota</taxon>
        <taxon>Fungi</taxon>
        <taxon>Dikarya</taxon>
        <taxon>Basidiomycota</taxon>
        <taxon>Agaricomycotina</taxon>
        <taxon>Agaricomycetes</taxon>
        <taxon>Agaricomycetidae</taxon>
        <taxon>Agaricales</taxon>
        <taxon>Marasmiineae</taxon>
        <taxon>Mycenaceae</taxon>
        <taxon>Favolaschia</taxon>
    </lineage>
</organism>
<gene>
    <name evidence="5" type="ORF">R3P38DRAFT_3015199</name>
</gene>
<evidence type="ECO:0000313" key="5">
    <source>
        <dbReference type="EMBL" id="KAK7012827.1"/>
    </source>
</evidence>
<dbReference type="SUPFAM" id="SSF52540">
    <property type="entry name" value="P-loop containing nucleoside triphosphate hydrolases"/>
    <property type="match status" value="1"/>
</dbReference>
<dbReference type="InterPro" id="IPR059179">
    <property type="entry name" value="MLKL-like_MCAfunc"/>
</dbReference>
<name>A0AAW0AJF6_9AGAR</name>
<dbReference type="PANTHER" id="PTHR10039">
    <property type="entry name" value="AMELOGENIN"/>
    <property type="match status" value="1"/>
</dbReference>
<evidence type="ECO:0000313" key="6">
    <source>
        <dbReference type="Proteomes" id="UP001362999"/>
    </source>
</evidence>